<dbReference type="SUPFAM" id="SSF69848">
    <property type="entry name" value="LCCL domain"/>
    <property type="match status" value="1"/>
</dbReference>
<dbReference type="Proteomes" id="UP001066276">
    <property type="component" value="Chromosome 8"/>
</dbReference>
<evidence type="ECO:0000256" key="13">
    <source>
        <dbReference type="SAM" id="Phobius"/>
    </source>
</evidence>
<feature type="region of interest" description="Disordered" evidence="12">
    <location>
        <begin position="677"/>
        <end position="699"/>
    </location>
</feature>
<evidence type="ECO:0000256" key="11">
    <source>
        <dbReference type="PROSITE-ProRule" id="PRU00059"/>
    </source>
</evidence>
<accession>A0AAV7NLH9</accession>
<evidence type="ECO:0000256" key="8">
    <source>
        <dbReference type="ARBA" id="ARBA00023180"/>
    </source>
</evidence>
<dbReference type="SUPFAM" id="SSF49785">
    <property type="entry name" value="Galactose-binding domain-like"/>
    <property type="match status" value="1"/>
</dbReference>
<dbReference type="InterPro" id="IPR000859">
    <property type="entry name" value="CUB_dom"/>
</dbReference>
<dbReference type="PROSITE" id="PS50820">
    <property type="entry name" value="LCCL"/>
    <property type="match status" value="1"/>
</dbReference>
<dbReference type="Pfam" id="PF00754">
    <property type="entry name" value="F5_F8_type_C"/>
    <property type="match status" value="1"/>
</dbReference>
<organism evidence="18 19">
    <name type="scientific">Pleurodeles waltl</name>
    <name type="common">Iberian ribbed newt</name>
    <dbReference type="NCBI Taxonomy" id="8319"/>
    <lineage>
        <taxon>Eukaryota</taxon>
        <taxon>Metazoa</taxon>
        <taxon>Chordata</taxon>
        <taxon>Craniata</taxon>
        <taxon>Vertebrata</taxon>
        <taxon>Euteleostomi</taxon>
        <taxon>Amphibia</taxon>
        <taxon>Batrachia</taxon>
        <taxon>Caudata</taxon>
        <taxon>Salamandroidea</taxon>
        <taxon>Salamandridae</taxon>
        <taxon>Pleurodelinae</taxon>
        <taxon>Pleurodeles</taxon>
    </lineage>
</organism>
<dbReference type="FunFam" id="2.60.120.260:FF:000002">
    <property type="entry name" value="Coagulation factor VIII"/>
    <property type="match status" value="1"/>
</dbReference>
<dbReference type="Gene3D" id="2.170.130.20">
    <property type="entry name" value="LCCL-like domain"/>
    <property type="match status" value="1"/>
</dbReference>
<evidence type="ECO:0000256" key="14">
    <source>
        <dbReference type="SAM" id="SignalP"/>
    </source>
</evidence>
<evidence type="ECO:0000256" key="4">
    <source>
        <dbReference type="ARBA" id="ARBA00022729"/>
    </source>
</evidence>
<keyword evidence="7 11" id="KW-1015">Disulfide bond</keyword>
<keyword evidence="4 14" id="KW-0732">Signal</keyword>
<feature type="domain" description="F5/8 type C" evidence="16">
    <location>
        <begin position="246"/>
        <end position="403"/>
    </location>
</feature>
<dbReference type="Pfam" id="PF00431">
    <property type="entry name" value="CUB"/>
    <property type="match status" value="1"/>
</dbReference>
<gene>
    <name evidence="18" type="ORF">NDU88_005097</name>
</gene>
<evidence type="ECO:0000313" key="19">
    <source>
        <dbReference type="Proteomes" id="UP001066276"/>
    </source>
</evidence>
<evidence type="ECO:0000256" key="6">
    <source>
        <dbReference type="ARBA" id="ARBA00023136"/>
    </source>
</evidence>
<evidence type="ECO:0000256" key="1">
    <source>
        <dbReference type="ARBA" id="ARBA00004479"/>
    </source>
</evidence>
<comment type="caution">
    <text evidence="18">The sequence shown here is derived from an EMBL/GenBank/DDBJ whole genome shotgun (WGS) entry which is preliminary data.</text>
</comment>
<feature type="signal peptide" evidence="14">
    <location>
        <begin position="1"/>
        <end position="20"/>
    </location>
</feature>
<dbReference type="InterPro" id="IPR035914">
    <property type="entry name" value="Sperma_CUB_dom_sf"/>
</dbReference>
<dbReference type="CDD" id="cd00041">
    <property type="entry name" value="CUB"/>
    <property type="match status" value="1"/>
</dbReference>
<dbReference type="Gene3D" id="2.60.120.260">
    <property type="entry name" value="Galactose-binding domain-like"/>
    <property type="match status" value="1"/>
</dbReference>
<proteinExistence type="predicted"/>
<evidence type="ECO:0000256" key="9">
    <source>
        <dbReference type="ARBA" id="ARBA00072189"/>
    </source>
</evidence>
<dbReference type="GO" id="GO:0005886">
    <property type="term" value="C:plasma membrane"/>
    <property type="evidence" value="ECO:0007669"/>
    <property type="project" value="TreeGrafter"/>
</dbReference>
<dbReference type="EMBL" id="JANPWB010000012">
    <property type="protein sequence ID" value="KAJ1116892.1"/>
    <property type="molecule type" value="Genomic_DNA"/>
</dbReference>
<name>A0AAV7NLH9_PLEWA</name>
<keyword evidence="8" id="KW-0325">Glycoprotein</keyword>
<protein>
    <recommendedName>
        <fullName evidence="9">Discoidin, CUB and LCCL domain-containing protein 2</fullName>
    </recommendedName>
    <alternativeName>
        <fullName evidence="10">Endothelial and smooth muscle cell-derived neuropilin-like protein</fullName>
    </alternativeName>
</protein>
<evidence type="ECO:0000256" key="12">
    <source>
        <dbReference type="SAM" id="MobiDB-lite"/>
    </source>
</evidence>
<dbReference type="SMART" id="SM00231">
    <property type="entry name" value="FA58C"/>
    <property type="match status" value="1"/>
</dbReference>
<sequence length="699" mass="77620">MAVRACPLLLAALLLGTGRAQKGDGCGYTVMGPESGTFTSLNYPQTYPNSTVCEWELRVKSGDRIHLKFGDFDIEDSNSCHFNYLKVYNGIGPTRSEIGKYCGHVFHLENLIESKSHEVTVQFMSGTHISGRGFLASYSTTKNTDLITCLEKASRFSEPEYSKYCPAGCLTPFGDISGTSPHGYRDSSSLCMAGVHAGVVSNMLGGQISVVISKGIPYYESSLANNVTSRVGPLSASLFTFKTSGCYGTLGMESGVIPDSQIAASSTLEWTDVSGEINIWSPERARMKKPGPPWASEFIDENQWLQIDLNKFKKITGIITTGSTMAQYNFYVVMYRIMYSDDGKKWNVYKEPHIEQEKFFQGNTNYYQEVRNNFIPPIMARFVRINPMMWHQKIAMKVELLGCQYNKGLAPKLTIAPPPPLIPRSRNNIPHQTEKTTFIPEMKNTTVTPHIIKDVALAAILVPVLVMVLTSLILILVCAWHWRNRRKKTEGTYELPYWDRAGWWKGMKQFLPMKSAEHEETPVRYSSTEVSRMRPREMATMLHTETAEYAQPLVGGVVSTLHQRSTFKPADGKDSAYADLDPYNSPQDEIYHEYAEPLPANGPEYATPIIVDMSGHSAGALSMPSTSTFKATGNQALPLVGTFNKLLSRTDSSPSAQALYDTPKGTQGTGLLSEMVYQVPQNVPPPVETNEESSKDVHA</sequence>
<dbReference type="InterPro" id="IPR036609">
    <property type="entry name" value="LCCL_sf"/>
</dbReference>
<feature type="chain" id="PRO_5043529622" description="Discoidin, CUB and LCCL domain-containing protein 2" evidence="14">
    <location>
        <begin position="21"/>
        <end position="699"/>
    </location>
</feature>
<evidence type="ECO:0000256" key="3">
    <source>
        <dbReference type="ARBA" id="ARBA00022692"/>
    </source>
</evidence>
<evidence type="ECO:0000256" key="5">
    <source>
        <dbReference type="ARBA" id="ARBA00022989"/>
    </source>
</evidence>
<keyword evidence="2" id="KW-0597">Phosphoprotein</keyword>
<evidence type="ECO:0000259" key="15">
    <source>
        <dbReference type="PROSITE" id="PS01180"/>
    </source>
</evidence>
<dbReference type="FunFam" id="2.60.120.290:FF:000035">
    <property type="entry name" value="Discoidin, CUB and LCCL domain-containing protein 2"/>
    <property type="match status" value="1"/>
</dbReference>
<dbReference type="GO" id="GO:0042060">
    <property type="term" value="P:wound healing"/>
    <property type="evidence" value="ECO:0007669"/>
    <property type="project" value="TreeGrafter"/>
</dbReference>
<dbReference type="Gene3D" id="2.60.120.290">
    <property type="entry name" value="Spermadhesin, CUB domain"/>
    <property type="match status" value="1"/>
</dbReference>
<feature type="domain" description="LCCL" evidence="17">
    <location>
        <begin position="143"/>
        <end position="239"/>
    </location>
</feature>
<dbReference type="GO" id="GO:0038023">
    <property type="term" value="F:signaling receptor activity"/>
    <property type="evidence" value="ECO:0007669"/>
    <property type="project" value="TreeGrafter"/>
</dbReference>
<dbReference type="FunFam" id="2.170.130.20:FF:000002">
    <property type="entry name" value="Discoidin, CUB and LCCL domain-containing protein 2"/>
    <property type="match status" value="1"/>
</dbReference>
<evidence type="ECO:0000256" key="10">
    <source>
        <dbReference type="ARBA" id="ARBA00075409"/>
    </source>
</evidence>
<evidence type="ECO:0000256" key="7">
    <source>
        <dbReference type="ARBA" id="ARBA00023157"/>
    </source>
</evidence>
<dbReference type="SUPFAM" id="SSF49854">
    <property type="entry name" value="Spermadhesin, CUB domain"/>
    <property type="match status" value="1"/>
</dbReference>
<dbReference type="PANTHER" id="PTHR46806">
    <property type="entry name" value="F5/8 TYPE C DOMAIN-CONTAINING PROTEIN"/>
    <property type="match status" value="1"/>
</dbReference>
<feature type="domain" description="CUB" evidence="15">
    <location>
        <begin position="26"/>
        <end position="141"/>
    </location>
</feature>
<keyword evidence="5 13" id="KW-1133">Transmembrane helix</keyword>
<dbReference type="PROSITE" id="PS01180">
    <property type="entry name" value="CUB"/>
    <property type="match status" value="1"/>
</dbReference>
<comment type="subcellular location">
    <subcellularLocation>
        <location evidence="1">Membrane</location>
        <topology evidence="1">Single-pass type I membrane protein</topology>
    </subcellularLocation>
</comment>
<dbReference type="PANTHER" id="PTHR46806:SF3">
    <property type="entry name" value="DISCOIDIN, CUB AND LCCL DOMAIN-CONTAINING PROTEIN 2"/>
    <property type="match status" value="1"/>
</dbReference>
<dbReference type="AlphaFoldDB" id="A0AAV7NLH9"/>
<keyword evidence="19" id="KW-1185">Reference proteome</keyword>
<keyword evidence="6 13" id="KW-0472">Membrane</keyword>
<dbReference type="InterPro" id="IPR004043">
    <property type="entry name" value="LCCL"/>
</dbReference>
<evidence type="ECO:0000256" key="2">
    <source>
        <dbReference type="ARBA" id="ARBA00022553"/>
    </source>
</evidence>
<dbReference type="SMART" id="SM00603">
    <property type="entry name" value="LCCL"/>
    <property type="match status" value="1"/>
</dbReference>
<feature type="transmembrane region" description="Helical" evidence="13">
    <location>
        <begin position="455"/>
        <end position="480"/>
    </location>
</feature>
<dbReference type="SMART" id="SM00042">
    <property type="entry name" value="CUB"/>
    <property type="match status" value="1"/>
</dbReference>
<evidence type="ECO:0000259" key="16">
    <source>
        <dbReference type="PROSITE" id="PS50022"/>
    </source>
</evidence>
<dbReference type="PROSITE" id="PS01285">
    <property type="entry name" value="FA58C_1"/>
    <property type="match status" value="1"/>
</dbReference>
<dbReference type="Pfam" id="PF03815">
    <property type="entry name" value="LCCL"/>
    <property type="match status" value="1"/>
</dbReference>
<dbReference type="CDD" id="cd00057">
    <property type="entry name" value="FA58C"/>
    <property type="match status" value="1"/>
</dbReference>
<keyword evidence="3 13" id="KW-0812">Transmembrane</keyword>
<dbReference type="InterPro" id="IPR008979">
    <property type="entry name" value="Galactose-bd-like_sf"/>
</dbReference>
<evidence type="ECO:0000313" key="18">
    <source>
        <dbReference type="EMBL" id="KAJ1116892.1"/>
    </source>
</evidence>
<dbReference type="InterPro" id="IPR000421">
    <property type="entry name" value="FA58C"/>
</dbReference>
<feature type="disulfide bond" evidence="11">
    <location>
        <begin position="26"/>
        <end position="53"/>
    </location>
</feature>
<evidence type="ECO:0000259" key="17">
    <source>
        <dbReference type="PROSITE" id="PS50820"/>
    </source>
</evidence>
<reference evidence="18" key="1">
    <citation type="journal article" date="2022" name="bioRxiv">
        <title>Sequencing and chromosome-scale assembly of the giantPleurodeles waltlgenome.</title>
        <authorList>
            <person name="Brown T."/>
            <person name="Elewa A."/>
            <person name="Iarovenko S."/>
            <person name="Subramanian E."/>
            <person name="Araus A.J."/>
            <person name="Petzold A."/>
            <person name="Susuki M."/>
            <person name="Suzuki K.-i.T."/>
            <person name="Hayashi T."/>
            <person name="Toyoda A."/>
            <person name="Oliveira C."/>
            <person name="Osipova E."/>
            <person name="Leigh N.D."/>
            <person name="Simon A."/>
            <person name="Yun M.H."/>
        </authorList>
    </citation>
    <scope>NUCLEOTIDE SEQUENCE</scope>
    <source>
        <strain evidence="18">20211129_DDA</strain>
        <tissue evidence="18">Liver</tissue>
    </source>
</reference>
<dbReference type="InterPro" id="IPR050633">
    <property type="entry name" value="Neuropilin_MCO_CoagFactor"/>
</dbReference>
<dbReference type="PROSITE" id="PS50022">
    <property type="entry name" value="FA58C_3"/>
    <property type="match status" value="1"/>
</dbReference>
<comment type="caution">
    <text evidence="11">Lacks conserved residue(s) required for the propagation of feature annotation.</text>
</comment>